<dbReference type="SUPFAM" id="SSF53335">
    <property type="entry name" value="S-adenosyl-L-methionine-dependent methyltransferases"/>
    <property type="match status" value="1"/>
</dbReference>
<reference evidence="1" key="3">
    <citation type="submission" date="2010-09" db="EMBL/GenBank/DDBJ databases">
        <title>Annotation of Gaeumannomyces graminis var. tritici R3-111a-1.</title>
        <authorList>
            <consortium name="The Broad Institute Genome Sequencing Platform"/>
            <person name="Ma L.-J."/>
            <person name="Dead R."/>
            <person name="Young S.K."/>
            <person name="Zeng Q."/>
            <person name="Gargeya S."/>
            <person name="Fitzgerald M."/>
            <person name="Haas B."/>
            <person name="Abouelleil A."/>
            <person name="Alvarado L."/>
            <person name="Arachchi H.M."/>
            <person name="Berlin A."/>
            <person name="Brown A."/>
            <person name="Chapman S.B."/>
            <person name="Chen Z."/>
            <person name="Dunbar C."/>
            <person name="Freedman E."/>
            <person name="Gearin G."/>
            <person name="Gellesch M."/>
            <person name="Goldberg J."/>
            <person name="Griggs A."/>
            <person name="Gujja S."/>
            <person name="Heiman D."/>
            <person name="Howarth C."/>
            <person name="Larson L."/>
            <person name="Lui A."/>
            <person name="MacDonald P.J.P."/>
            <person name="Mehta T."/>
            <person name="Montmayeur A."/>
            <person name="Murphy C."/>
            <person name="Neiman D."/>
            <person name="Pearson M."/>
            <person name="Priest M."/>
            <person name="Roberts A."/>
            <person name="Saif S."/>
            <person name="Shea T."/>
            <person name="Shenoy N."/>
            <person name="Sisk P."/>
            <person name="Stolte C."/>
            <person name="Sykes S."/>
            <person name="Yandava C."/>
            <person name="Wortman J."/>
            <person name="Nusbaum C."/>
            <person name="Birren B."/>
        </authorList>
    </citation>
    <scope>NUCLEOTIDE SEQUENCE</scope>
    <source>
        <strain evidence="1">R3-111a-1</strain>
    </source>
</reference>
<keyword evidence="1" id="KW-0808">Transferase</keyword>
<accession>J3NQL2</accession>
<reference evidence="2" key="4">
    <citation type="journal article" date="2015" name="G3 (Bethesda)">
        <title>Genome sequences of three phytopathogenic species of the Magnaporthaceae family of fungi.</title>
        <authorList>
            <person name="Okagaki L.H."/>
            <person name="Nunes C.C."/>
            <person name="Sailsbery J."/>
            <person name="Clay B."/>
            <person name="Brown D."/>
            <person name="John T."/>
            <person name="Oh Y."/>
            <person name="Young N."/>
            <person name="Fitzgerald M."/>
            <person name="Haas B.J."/>
            <person name="Zeng Q."/>
            <person name="Young S."/>
            <person name="Adiconis X."/>
            <person name="Fan L."/>
            <person name="Levin J.Z."/>
            <person name="Mitchell T.K."/>
            <person name="Okubara P.A."/>
            <person name="Farman M.L."/>
            <person name="Kohn L.M."/>
            <person name="Birren B."/>
            <person name="Ma L.-J."/>
            <person name="Dean R.A."/>
        </authorList>
    </citation>
    <scope>NUCLEOTIDE SEQUENCE</scope>
    <source>
        <strain evidence="2">R3-111a-1</strain>
    </source>
</reference>
<dbReference type="InterPro" id="IPR029063">
    <property type="entry name" value="SAM-dependent_MTases_sf"/>
</dbReference>
<organism evidence="1">
    <name type="scientific">Gaeumannomyces tritici (strain R3-111a-1)</name>
    <name type="common">Wheat and barley take-all root rot fungus</name>
    <name type="synonym">Gaeumannomyces graminis var. tritici</name>
    <dbReference type="NCBI Taxonomy" id="644352"/>
    <lineage>
        <taxon>Eukaryota</taxon>
        <taxon>Fungi</taxon>
        <taxon>Dikarya</taxon>
        <taxon>Ascomycota</taxon>
        <taxon>Pezizomycotina</taxon>
        <taxon>Sordariomycetes</taxon>
        <taxon>Sordariomycetidae</taxon>
        <taxon>Magnaporthales</taxon>
        <taxon>Magnaporthaceae</taxon>
        <taxon>Gaeumannomyces</taxon>
    </lineage>
</organism>
<dbReference type="EMBL" id="GL385396">
    <property type="protein sequence ID" value="EJT78468.1"/>
    <property type="molecule type" value="Genomic_DNA"/>
</dbReference>
<dbReference type="Gene3D" id="3.40.50.150">
    <property type="entry name" value="Vaccinia Virus protein VP39"/>
    <property type="match status" value="1"/>
</dbReference>
<reference evidence="1" key="2">
    <citation type="submission" date="2010-07" db="EMBL/GenBank/DDBJ databases">
        <authorList>
            <consortium name="The Broad Institute Genome Sequencing Platform"/>
            <consortium name="Broad Institute Genome Sequencing Center for Infectious Disease"/>
            <person name="Ma L.-J."/>
            <person name="Dead R."/>
            <person name="Young S."/>
            <person name="Zeng Q."/>
            <person name="Koehrsen M."/>
            <person name="Alvarado L."/>
            <person name="Berlin A."/>
            <person name="Chapman S.B."/>
            <person name="Chen Z."/>
            <person name="Freedman E."/>
            <person name="Gellesch M."/>
            <person name="Goldberg J."/>
            <person name="Griggs A."/>
            <person name="Gujja S."/>
            <person name="Heilman E.R."/>
            <person name="Heiman D."/>
            <person name="Hepburn T."/>
            <person name="Howarth C."/>
            <person name="Jen D."/>
            <person name="Larson L."/>
            <person name="Mehta T."/>
            <person name="Neiman D."/>
            <person name="Pearson M."/>
            <person name="Roberts A."/>
            <person name="Saif S."/>
            <person name="Shea T."/>
            <person name="Shenoy N."/>
            <person name="Sisk P."/>
            <person name="Stolte C."/>
            <person name="Sykes S."/>
            <person name="Walk T."/>
            <person name="White J."/>
            <person name="Yandava C."/>
            <person name="Haas B."/>
            <person name="Nusbaum C."/>
            <person name="Birren B."/>
        </authorList>
    </citation>
    <scope>NUCLEOTIDE SEQUENCE</scope>
    <source>
        <strain evidence="1">R3-111a-1</strain>
    </source>
</reference>
<dbReference type="OrthoDB" id="8300214at2759"/>
<dbReference type="EnsemblFungi" id="EJT78468">
    <property type="protein sequence ID" value="EJT78468"/>
    <property type="gene ID" value="GGTG_03568"/>
</dbReference>
<dbReference type="GeneID" id="20344026"/>
<proteinExistence type="predicted"/>
<evidence type="ECO:0000313" key="3">
    <source>
        <dbReference type="Proteomes" id="UP000006039"/>
    </source>
</evidence>
<evidence type="ECO:0000313" key="2">
    <source>
        <dbReference type="EnsemblFungi" id="EJT78468"/>
    </source>
</evidence>
<dbReference type="STRING" id="644352.J3NQL2"/>
<sequence>MADETPAALIPTSRAAQIASYSPLLSDPVIEVAQARHRINLVNTFASISPLPQTTTSGVRFLEVGCGQGNCTTVLAAAAGPSGSVTALDPAPPTYGAPFTLAGAQAVVSASEVGPRITWHNATTLDALLLADTDTDTAAGPATTTRCWDVAVLAHSAWYFSSPHTLRDTLAALRGRVGAVWLAEYALSARRRPAAWPHVLAALARGSLEAHRESGENIQTPLSPPQIRDAAAAAGWGVAGEAVLVPDEGLLDGRWETGAVVGDGFLADVDAAGIRNERVKAVLRSARDATIAAMQAVGGVKKVETMDVWVVVLKERSGQ</sequence>
<dbReference type="HOGENOM" id="CLU_058846_1_0_1"/>
<protein>
    <submittedName>
        <fullName evidence="1">SAM-dependent methyltransferase</fullName>
    </submittedName>
</protein>
<keyword evidence="3" id="KW-1185">Reference proteome</keyword>
<dbReference type="RefSeq" id="XP_009219613.1">
    <property type="nucleotide sequence ID" value="XM_009221349.1"/>
</dbReference>
<name>J3NQL2_GAET3</name>
<dbReference type="GO" id="GO:0008168">
    <property type="term" value="F:methyltransferase activity"/>
    <property type="evidence" value="ECO:0007669"/>
    <property type="project" value="UniProtKB-KW"/>
</dbReference>
<keyword evidence="1" id="KW-0489">Methyltransferase</keyword>
<dbReference type="VEuPathDB" id="FungiDB:GGTG_03568"/>
<dbReference type="GO" id="GO:0032259">
    <property type="term" value="P:methylation"/>
    <property type="evidence" value="ECO:0007669"/>
    <property type="project" value="UniProtKB-KW"/>
</dbReference>
<reference evidence="3" key="1">
    <citation type="submission" date="2010-07" db="EMBL/GenBank/DDBJ databases">
        <title>The genome sequence of Gaeumannomyces graminis var. tritici strain R3-111a-1.</title>
        <authorList>
            <consortium name="The Broad Institute Genome Sequencing Platform"/>
            <person name="Ma L.-J."/>
            <person name="Dead R."/>
            <person name="Young S."/>
            <person name="Zeng Q."/>
            <person name="Koehrsen M."/>
            <person name="Alvarado L."/>
            <person name="Berlin A."/>
            <person name="Chapman S.B."/>
            <person name="Chen Z."/>
            <person name="Freedman E."/>
            <person name="Gellesch M."/>
            <person name="Goldberg J."/>
            <person name="Griggs A."/>
            <person name="Gujja S."/>
            <person name="Heilman E.R."/>
            <person name="Heiman D."/>
            <person name="Hepburn T."/>
            <person name="Howarth C."/>
            <person name="Jen D."/>
            <person name="Larson L."/>
            <person name="Mehta T."/>
            <person name="Neiman D."/>
            <person name="Pearson M."/>
            <person name="Roberts A."/>
            <person name="Saif S."/>
            <person name="Shea T."/>
            <person name="Shenoy N."/>
            <person name="Sisk P."/>
            <person name="Stolte C."/>
            <person name="Sykes S."/>
            <person name="Walk T."/>
            <person name="White J."/>
            <person name="Yandava C."/>
            <person name="Haas B."/>
            <person name="Nusbaum C."/>
            <person name="Birren B."/>
        </authorList>
    </citation>
    <scope>NUCLEOTIDE SEQUENCE [LARGE SCALE GENOMIC DNA]</scope>
    <source>
        <strain evidence="3">R3-111a-1</strain>
    </source>
</reference>
<dbReference type="AlphaFoldDB" id="J3NQL2"/>
<dbReference type="Proteomes" id="UP000006039">
    <property type="component" value="Unassembled WGS sequence"/>
</dbReference>
<reference evidence="2" key="5">
    <citation type="submission" date="2018-04" db="UniProtKB">
        <authorList>
            <consortium name="EnsemblFungi"/>
        </authorList>
    </citation>
    <scope>IDENTIFICATION</scope>
    <source>
        <strain evidence="2">R3-111a-1</strain>
    </source>
</reference>
<dbReference type="eggNOG" id="ENOG502S50U">
    <property type="taxonomic scope" value="Eukaryota"/>
</dbReference>
<gene>
    <name evidence="2" type="primary">20344026</name>
    <name evidence="1" type="ORF">GGTG_03568</name>
</gene>
<evidence type="ECO:0000313" key="1">
    <source>
        <dbReference type="EMBL" id="EJT78468.1"/>
    </source>
</evidence>